<accession>A0AAN8G749</accession>
<evidence type="ECO:0000259" key="14">
    <source>
        <dbReference type="PROSITE" id="PS51184"/>
    </source>
</evidence>
<dbReference type="PROSITE" id="PS51184">
    <property type="entry name" value="JMJC"/>
    <property type="match status" value="1"/>
</dbReference>
<dbReference type="EMBL" id="JAZGQO010000015">
    <property type="protein sequence ID" value="KAK6169126.1"/>
    <property type="molecule type" value="Genomic_DNA"/>
</dbReference>
<proteinExistence type="predicted"/>
<evidence type="ECO:0000313" key="15">
    <source>
        <dbReference type="EMBL" id="KAK6169126.1"/>
    </source>
</evidence>
<evidence type="ECO:0000256" key="9">
    <source>
        <dbReference type="ARBA" id="ARBA00023108"/>
    </source>
</evidence>
<keyword evidence="4" id="KW-0156">Chromatin regulator</keyword>
<evidence type="ECO:0000256" key="10">
    <source>
        <dbReference type="ARBA" id="ARBA00023163"/>
    </source>
</evidence>
<keyword evidence="5" id="KW-0223">Dioxygenase</keyword>
<dbReference type="SMART" id="SM00558">
    <property type="entry name" value="JmjC"/>
    <property type="match status" value="1"/>
</dbReference>
<evidence type="ECO:0000313" key="16">
    <source>
        <dbReference type="Proteomes" id="UP001347796"/>
    </source>
</evidence>
<evidence type="ECO:0000256" key="5">
    <source>
        <dbReference type="ARBA" id="ARBA00022964"/>
    </source>
</evidence>
<dbReference type="SUPFAM" id="SSF51197">
    <property type="entry name" value="Clavaminate synthase-like"/>
    <property type="match status" value="1"/>
</dbReference>
<keyword evidence="9" id="KW-0090">Biological rhythms</keyword>
<dbReference type="InterPro" id="IPR003347">
    <property type="entry name" value="JmjC_dom"/>
</dbReference>
<feature type="domain" description="JmjC" evidence="14">
    <location>
        <begin position="293"/>
        <end position="427"/>
    </location>
</feature>
<dbReference type="Pfam" id="PF13621">
    <property type="entry name" value="Cupin_8"/>
    <property type="match status" value="1"/>
</dbReference>
<gene>
    <name evidence="15" type="ORF">SNE40_020238</name>
</gene>
<dbReference type="AlphaFoldDB" id="A0AAN8G749"/>
<evidence type="ECO:0000256" key="12">
    <source>
        <dbReference type="ARBA" id="ARBA00023306"/>
    </source>
</evidence>
<name>A0AAN8G749_PATCE</name>
<evidence type="ECO:0000256" key="2">
    <source>
        <dbReference type="ARBA" id="ARBA00004123"/>
    </source>
</evidence>
<keyword evidence="7" id="KW-0408">Iron</keyword>
<dbReference type="GO" id="GO:0003682">
    <property type="term" value="F:chromatin binding"/>
    <property type="evidence" value="ECO:0007669"/>
    <property type="project" value="UniProtKB-ARBA"/>
</dbReference>
<dbReference type="GO" id="GO:0051864">
    <property type="term" value="F:histone H3K36 demethylase activity"/>
    <property type="evidence" value="ECO:0007669"/>
    <property type="project" value="TreeGrafter"/>
</dbReference>
<dbReference type="GO" id="GO:0005634">
    <property type="term" value="C:nucleus"/>
    <property type="evidence" value="ECO:0007669"/>
    <property type="project" value="UniProtKB-SubCell"/>
</dbReference>
<protein>
    <recommendedName>
        <fullName evidence="13">JmjC domain-containing protein 5</fullName>
    </recommendedName>
</protein>
<dbReference type="GO" id="GO:0031648">
    <property type="term" value="P:protein destabilization"/>
    <property type="evidence" value="ECO:0007669"/>
    <property type="project" value="UniProtKB-ARBA"/>
</dbReference>
<evidence type="ECO:0000256" key="1">
    <source>
        <dbReference type="ARBA" id="ARBA00001954"/>
    </source>
</evidence>
<dbReference type="Proteomes" id="UP001347796">
    <property type="component" value="Unassembled WGS sequence"/>
</dbReference>
<dbReference type="Gene3D" id="2.60.120.650">
    <property type="entry name" value="Cupin"/>
    <property type="match status" value="1"/>
</dbReference>
<evidence type="ECO:0000256" key="8">
    <source>
        <dbReference type="ARBA" id="ARBA00023015"/>
    </source>
</evidence>
<organism evidence="15 16">
    <name type="scientific">Patella caerulea</name>
    <name type="common">Rayed Mediterranean limpet</name>
    <dbReference type="NCBI Taxonomy" id="87958"/>
    <lineage>
        <taxon>Eukaryota</taxon>
        <taxon>Metazoa</taxon>
        <taxon>Spiralia</taxon>
        <taxon>Lophotrochozoa</taxon>
        <taxon>Mollusca</taxon>
        <taxon>Gastropoda</taxon>
        <taxon>Patellogastropoda</taxon>
        <taxon>Patelloidea</taxon>
        <taxon>Patellidae</taxon>
        <taxon>Patella</taxon>
    </lineage>
</organism>
<dbReference type="FunFam" id="2.60.120.650:FF:000019">
    <property type="entry name" value="Bifunctional peptidase and arginyl-hydroxylase JMJD5"/>
    <property type="match status" value="1"/>
</dbReference>
<dbReference type="PANTHER" id="PTHR12461:SF106">
    <property type="entry name" value="BIFUNCTIONAL PEPTIDASE AND ARGINYL-HYDROXYLASE JMJD5"/>
    <property type="match status" value="1"/>
</dbReference>
<keyword evidence="16" id="KW-1185">Reference proteome</keyword>
<keyword evidence="6" id="KW-0560">Oxidoreductase</keyword>
<dbReference type="GO" id="GO:0010468">
    <property type="term" value="P:regulation of gene expression"/>
    <property type="evidence" value="ECO:0007669"/>
    <property type="project" value="UniProtKB-ARBA"/>
</dbReference>
<dbReference type="GO" id="GO:0046872">
    <property type="term" value="F:metal ion binding"/>
    <property type="evidence" value="ECO:0007669"/>
    <property type="project" value="UniProtKB-KW"/>
</dbReference>
<dbReference type="PANTHER" id="PTHR12461">
    <property type="entry name" value="HYPOXIA-INDUCIBLE FACTOR 1 ALPHA INHIBITOR-RELATED"/>
    <property type="match status" value="1"/>
</dbReference>
<keyword evidence="10" id="KW-0804">Transcription</keyword>
<comment type="cofactor">
    <cofactor evidence="1">
        <name>Fe(2+)</name>
        <dbReference type="ChEBI" id="CHEBI:29033"/>
    </cofactor>
</comment>
<keyword evidence="8" id="KW-0805">Transcription regulation</keyword>
<sequence>MASKIKDPGVLFLLDELTKLIPKSGEDVFRLLLSFDPEEVIGVAITCLLKRSTTLFFSNEHSDSLILDDILLDQVWEKLNTGYWKDVNIAWRYLYTLISMMKMFSQVFLLLHETDDTFTAAEVMKTCDMGLLMGAPILDNVLAKMSTCVLKNDIITGTNKRQAVTETVDSSKRPKLDEELSLAESTCIIEEAKAIQKSSCPSLEFFRKTFLDKKEPVVITAAIDYWPAMSTNKWSLDYIKKVAGTRTVPIELGSKYTEESWSQTLMTVKEFIENYIENHKSTKGYLAQHQLFDQIPELQHDISVPSYCCLGERDDVDINAWFGPKGTVSPLHYDAKENLLTQVFGKKYVRLYSDKYTEQVYPNPHRLLHNTSLVDIEHIDKDKYPLFPDAPYWECILNPGEMLYIPSKYWHFVKSLSVSFSVSFWWE</sequence>
<comment type="subcellular location">
    <subcellularLocation>
        <location evidence="2">Nucleus</location>
    </subcellularLocation>
</comment>
<keyword evidence="12" id="KW-0131">Cell cycle</keyword>
<evidence type="ECO:0000256" key="3">
    <source>
        <dbReference type="ARBA" id="ARBA00022723"/>
    </source>
</evidence>
<evidence type="ECO:0000256" key="13">
    <source>
        <dbReference type="ARBA" id="ARBA00049800"/>
    </source>
</evidence>
<keyword evidence="11" id="KW-0539">Nucleus</keyword>
<evidence type="ECO:0000256" key="11">
    <source>
        <dbReference type="ARBA" id="ARBA00023242"/>
    </source>
</evidence>
<evidence type="ECO:0000256" key="4">
    <source>
        <dbReference type="ARBA" id="ARBA00022853"/>
    </source>
</evidence>
<comment type="caution">
    <text evidence="15">The sequence shown here is derived from an EMBL/GenBank/DDBJ whole genome shotgun (WGS) entry which is preliminary data.</text>
</comment>
<reference evidence="15 16" key="1">
    <citation type="submission" date="2024-01" db="EMBL/GenBank/DDBJ databases">
        <title>The genome of the rayed Mediterranean limpet Patella caerulea (Linnaeus, 1758).</title>
        <authorList>
            <person name="Anh-Thu Weber A."/>
            <person name="Halstead-Nussloch G."/>
        </authorList>
    </citation>
    <scope>NUCLEOTIDE SEQUENCE [LARGE SCALE GENOMIC DNA]</scope>
    <source>
        <strain evidence="15">AATW-2023a</strain>
        <tissue evidence="15">Whole specimen</tissue>
    </source>
</reference>
<dbReference type="GO" id="GO:0048511">
    <property type="term" value="P:rhythmic process"/>
    <property type="evidence" value="ECO:0007669"/>
    <property type="project" value="UniProtKB-KW"/>
</dbReference>
<evidence type="ECO:0000256" key="6">
    <source>
        <dbReference type="ARBA" id="ARBA00023002"/>
    </source>
</evidence>
<evidence type="ECO:0000256" key="7">
    <source>
        <dbReference type="ARBA" id="ARBA00023004"/>
    </source>
</evidence>
<dbReference type="InterPro" id="IPR041667">
    <property type="entry name" value="Cupin_8"/>
</dbReference>
<keyword evidence="3" id="KW-0479">Metal-binding</keyword>